<dbReference type="Proteomes" id="UP001169069">
    <property type="component" value="Unassembled WGS sequence"/>
</dbReference>
<organism evidence="1 2">
    <name type="scientific">Sulfurovum zhangzhouensis</name>
    <dbReference type="NCBI Taxonomy" id="3019067"/>
    <lineage>
        <taxon>Bacteria</taxon>
        <taxon>Pseudomonadati</taxon>
        <taxon>Campylobacterota</taxon>
        <taxon>Epsilonproteobacteria</taxon>
        <taxon>Campylobacterales</taxon>
        <taxon>Sulfurovaceae</taxon>
        <taxon>Sulfurovum</taxon>
    </lineage>
</organism>
<comment type="caution">
    <text evidence="1">The sequence shown here is derived from an EMBL/GenBank/DDBJ whole genome shotgun (WGS) entry which is preliminary data.</text>
</comment>
<keyword evidence="2" id="KW-1185">Reference proteome</keyword>
<proteinExistence type="predicted"/>
<dbReference type="Pfam" id="PF14907">
    <property type="entry name" value="NTP_transf_5"/>
    <property type="match status" value="1"/>
</dbReference>
<accession>A0ABT7R0C4</accession>
<sequence length="399" mass="45932">MQKSTLSTDLLNDELRFLIACCQSELNDDDITSILSTYPTLDPQNLITLAYSQGILPLVYKTLKKLFEEDLFHDEETLSLFKQHYMSIAQKNMLMSAELLRIMKLLEDSGIEALAFKGPTLAQQAYGDITMRRFGDLDILVGENEVFSTGKILSAHGYMPVSPIKILQNKTCLKVMNDLAFYDRSKGVFIEMHWRLFREKIGQHLDFSQISGTNCTVTINGHSIPTLSPEMQLVYLSLHGSKHAWERLEWICDIDRLLRVQTNIDWDKSFNIAKEMDTYTTLYLGLNLCYELLGTPLPKTIMPIIHTERILELTEETYNLLNNLPELEGYAKYRAIHRYQNTLLDTLGKKIRHFLSTNFTISQNDCQEFPLPSSLTFLYVFIKPFRVALKLFKSVRGPS</sequence>
<gene>
    <name evidence="1" type="ORF">PGH07_10165</name>
</gene>
<dbReference type="RefSeq" id="WP_289414360.1">
    <property type="nucleotide sequence ID" value="NZ_JAQIBD010000004.1"/>
</dbReference>
<dbReference type="Gene3D" id="3.30.460.40">
    <property type="match status" value="1"/>
</dbReference>
<dbReference type="InterPro" id="IPR039498">
    <property type="entry name" value="NTP_transf_5"/>
</dbReference>
<dbReference type="EMBL" id="JAQIBD010000004">
    <property type="protein sequence ID" value="MDM5272540.1"/>
    <property type="molecule type" value="Genomic_DNA"/>
</dbReference>
<name>A0ABT7R0C4_9BACT</name>
<reference evidence="1" key="1">
    <citation type="submission" date="2023-01" db="EMBL/GenBank/DDBJ databases">
        <title>Sulfurovum sp. zt1-1 genome assembly.</title>
        <authorList>
            <person name="Wang J."/>
        </authorList>
    </citation>
    <scope>NUCLEOTIDE SEQUENCE</scope>
    <source>
        <strain evidence="1">Zt1-1</strain>
    </source>
</reference>
<protein>
    <submittedName>
        <fullName evidence="1">Nucleotidyltransferase family protein</fullName>
    </submittedName>
</protein>
<evidence type="ECO:0000313" key="2">
    <source>
        <dbReference type="Proteomes" id="UP001169069"/>
    </source>
</evidence>
<evidence type="ECO:0000313" key="1">
    <source>
        <dbReference type="EMBL" id="MDM5272540.1"/>
    </source>
</evidence>